<evidence type="ECO:0000256" key="1">
    <source>
        <dbReference type="ARBA" id="ARBA00008898"/>
    </source>
</evidence>
<protein>
    <submittedName>
        <fullName evidence="4 5">Flavin reductase</fullName>
    </submittedName>
</protein>
<dbReference type="PANTHER" id="PTHR30466:SF11">
    <property type="entry name" value="FLAVIN-DEPENDENT MONOOXYGENASE, REDUCTASE SUBUNIT HSAB"/>
    <property type="match status" value="1"/>
</dbReference>
<evidence type="ECO:0000259" key="3">
    <source>
        <dbReference type="SMART" id="SM00903"/>
    </source>
</evidence>
<accession>A0A510X5S3</accession>
<name>A0A510X5S3_9GAMM</name>
<dbReference type="GO" id="GO:0010181">
    <property type="term" value="F:FMN binding"/>
    <property type="evidence" value="ECO:0007669"/>
    <property type="project" value="InterPro"/>
</dbReference>
<organism evidence="4 6">
    <name type="scientific">Bisbaumannia pacifica</name>
    <dbReference type="NCBI Taxonomy" id="77098"/>
    <lineage>
        <taxon>Bacteria</taxon>
        <taxon>Pseudomonadati</taxon>
        <taxon>Pseudomonadota</taxon>
        <taxon>Gammaproteobacteria</taxon>
        <taxon>Oceanospirillales</taxon>
        <taxon>Halomonadaceae</taxon>
        <taxon>Bisbaumannia</taxon>
    </lineage>
</organism>
<gene>
    <name evidence="4" type="primary">ntaB</name>
    <name evidence="4" type="ORF">HPA02_00680</name>
    <name evidence="5" type="ORF">I7V36_04440</name>
</gene>
<dbReference type="InterPro" id="IPR050268">
    <property type="entry name" value="NADH-dep_flavin_reductase"/>
</dbReference>
<feature type="domain" description="Flavin reductase like" evidence="3">
    <location>
        <begin position="27"/>
        <end position="170"/>
    </location>
</feature>
<reference evidence="4 6" key="1">
    <citation type="submission" date="2019-07" db="EMBL/GenBank/DDBJ databases">
        <title>Whole genome shotgun sequence of Halomonas pacifica NBRC 102220.</title>
        <authorList>
            <person name="Hosoyama A."/>
            <person name="Uohara A."/>
            <person name="Ohji S."/>
            <person name="Ichikawa N."/>
        </authorList>
    </citation>
    <scope>NUCLEOTIDE SEQUENCE [LARGE SCALE GENOMIC DNA]</scope>
    <source>
        <strain evidence="4 6">NBRC 102220</strain>
    </source>
</reference>
<dbReference type="Gene3D" id="2.30.110.10">
    <property type="entry name" value="Electron Transport, Fmn-binding Protein, Chain A"/>
    <property type="match status" value="1"/>
</dbReference>
<dbReference type="SUPFAM" id="SSF50475">
    <property type="entry name" value="FMN-binding split barrel"/>
    <property type="match status" value="1"/>
</dbReference>
<dbReference type="OrthoDB" id="9792858at2"/>
<sequence length="173" mass="18251">MTTLTASQPAVEAGAEALDPRALRQTLGHFATGVTVVTTTGEGGEPIGITANSFSSLSLEPPLILWSLGVQSPSLEAFAEGRHFAVNILGAQQEALAMQFARPAEDKFAGIAVQTSVEGVPLLADSLARLECRVEFTRLAGDHLLIVGRVLRFASEAGEPLLFYQGGFQRLCA</sequence>
<dbReference type="EMBL" id="BJUK01000001">
    <property type="protein sequence ID" value="GEK45785.1"/>
    <property type="molecule type" value="Genomic_DNA"/>
</dbReference>
<evidence type="ECO:0000313" key="5">
    <source>
        <dbReference type="EMBL" id="MBH8579338.1"/>
    </source>
</evidence>
<evidence type="ECO:0000256" key="2">
    <source>
        <dbReference type="ARBA" id="ARBA00023002"/>
    </source>
</evidence>
<dbReference type="InterPro" id="IPR002563">
    <property type="entry name" value="Flavin_Rdtase-like_dom"/>
</dbReference>
<reference evidence="5 7" key="2">
    <citation type="submission" date="2020-12" db="EMBL/GenBank/DDBJ databases">
        <title>Draft genome sequence of Halomonas pacifica strain CARE-V15.</title>
        <authorList>
            <person name="Vignesh N."/>
            <person name="Thabitha A."/>
            <person name="Saravanan R."/>
            <person name="Manigandan V."/>
        </authorList>
    </citation>
    <scope>NUCLEOTIDE SEQUENCE [LARGE SCALE GENOMIC DNA]</scope>
    <source>
        <strain evidence="5 7">CARE-V15</strain>
    </source>
</reference>
<evidence type="ECO:0000313" key="6">
    <source>
        <dbReference type="Proteomes" id="UP000321275"/>
    </source>
</evidence>
<dbReference type="InterPro" id="IPR012349">
    <property type="entry name" value="Split_barrel_FMN-bd"/>
</dbReference>
<evidence type="ECO:0000313" key="4">
    <source>
        <dbReference type="EMBL" id="GEK45785.1"/>
    </source>
</evidence>
<keyword evidence="2" id="KW-0560">Oxidoreductase</keyword>
<evidence type="ECO:0000313" key="7">
    <source>
        <dbReference type="Proteomes" id="UP000651738"/>
    </source>
</evidence>
<dbReference type="EMBL" id="JAEDAF010000003">
    <property type="protein sequence ID" value="MBH8579338.1"/>
    <property type="molecule type" value="Genomic_DNA"/>
</dbReference>
<dbReference type="SMART" id="SM00903">
    <property type="entry name" value="Flavin_Reduct"/>
    <property type="match status" value="1"/>
</dbReference>
<comment type="similarity">
    <text evidence="1">Belongs to the non-flavoprotein flavin reductase family.</text>
</comment>
<dbReference type="AlphaFoldDB" id="A0A510X5S3"/>
<dbReference type="Pfam" id="PF01613">
    <property type="entry name" value="Flavin_Reduct"/>
    <property type="match status" value="1"/>
</dbReference>
<dbReference type="Proteomes" id="UP000651738">
    <property type="component" value="Unassembled WGS sequence"/>
</dbReference>
<dbReference type="Proteomes" id="UP000321275">
    <property type="component" value="Unassembled WGS sequence"/>
</dbReference>
<dbReference type="PANTHER" id="PTHR30466">
    <property type="entry name" value="FLAVIN REDUCTASE"/>
    <property type="match status" value="1"/>
</dbReference>
<keyword evidence="6" id="KW-1185">Reference proteome</keyword>
<comment type="caution">
    <text evidence="4">The sequence shown here is derived from an EMBL/GenBank/DDBJ whole genome shotgun (WGS) entry which is preliminary data.</text>
</comment>
<proteinExistence type="inferred from homology"/>
<dbReference type="GO" id="GO:0042602">
    <property type="term" value="F:riboflavin reductase (NADPH) activity"/>
    <property type="evidence" value="ECO:0007669"/>
    <property type="project" value="TreeGrafter"/>
</dbReference>
<dbReference type="RefSeq" id="WP_146800715.1">
    <property type="nucleotide sequence ID" value="NZ_BJUK01000001.1"/>
</dbReference>